<comment type="caution">
    <text evidence="1">The sequence shown here is derived from an EMBL/GenBank/DDBJ whole genome shotgun (WGS) entry which is preliminary data.</text>
</comment>
<dbReference type="Proteomes" id="UP000007123">
    <property type="component" value="Unassembled WGS sequence"/>
</dbReference>
<dbReference type="eggNOG" id="ENOG5032YRW">
    <property type="taxonomic scope" value="Bacteria"/>
</dbReference>
<dbReference type="InterPro" id="IPR020518">
    <property type="entry name" value="Tscrpt_reg_PrtN"/>
</dbReference>
<dbReference type="PATRIC" id="fig|1156935.5.peg.4152"/>
<evidence type="ECO:0000313" key="1">
    <source>
        <dbReference type="EMBL" id="EKF57682.1"/>
    </source>
</evidence>
<evidence type="ECO:0000313" key="2">
    <source>
        <dbReference type="Proteomes" id="UP000007123"/>
    </source>
</evidence>
<dbReference type="GO" id="GO:0006355">
    <property type="term" value="P:regulation of DNA-templated transcription"/>
    <property type="evidence" value="ECO:0007669"/>
    <property type="project" value="InterPro"/>
</dbReference>
<gene>
    <name evidence="1" type="ORF">QWE_20383</name>
</gene>
<accession>K2QRM2</accession>
<protein>
    <recommendedName>
        <fullName evidence="3">Pyocin activator protein PrtN</fullName>
    </recommendedName>
</protein>
<reference evidence="1 2" key="1">
    <citation type="journal article" date="2012" name="J. Bacteriol.">
        <title>Draft Genome Sequence of Agrobacterium albertimagni Strain AOL15.</title>
        <authorList>
            <person name="Trimble W.L."/>
            <person name="Phung le T."/>
            <person name="Meyer F."/>
            <person name="Gilbert J.A."/>
            <person name="Silver S."/>
        </authorList>
    </citation>
    <scope>NUCLEOTIDE SEQUENCE [LARGE SCALE GENOMIC DNA]</scope>
    <source>
        <strain evidence="1 2">AOL15</strain>
    </source>
</reference>
<dbReference type="EMBL" id="ALJF01000017">
    <property type="protein sequence ID" value="EKF57682.1"/>
    <property type="molecule type" value="Genomic_DNA"/>
</dbReference>
<evidence type="ECO:0008006" key="3">
    <source>
        <dbReference type="Google" id="ProtNLM"/>
    </source>
</evidence>
<dbReference type="OrthoDB" id="982642at2"/>
<proteinExistence type="predicted"/>
<dbReference type="AlphaFoldDB" id="K2QRM2"/>
<name>K2QRM2_9HYPH</name>
<organism evidence="1 2">
    <name type="scientific">Agrobacterium albertimagni AOL15</name>
    <dbReference type="NCBI Taxonomy" id="1156935"/>
    <lineage>
        <taxon>Bacteria</taxon>
        <taxon>Pseudomonadati</taxon>
        <taxon>Pseudomonadota</taxon>
        <taxon>Alphaproteobacteria</taxon>
        <taxon>Hyphomicrobiales</taxon>
        <taxon>Rhizobiaceae</taxon>
        <taxon>Rhizobium/Agrobacterium group</taxon>
        <taxon>Agrobacterium</taxon>
    </lineage>
</organism>
<dbReference type="Pfam" id="PF11112">
    <property type="entry name" value="PyocinActivator"/>
    <property type="match status" value="1"/>
</dbReference>
<keyword evidence="2" id="KW-1185">Reference proteome</keyword>
<dbReference type="RefSeq" id="WP_006728064.1">
    <property type="nucleotide sequence ID" value="NZ_ALJF01000017.1"/>
</dbReference>
<sequence length="90" mass="9828">MDTAFLLMAMYSGRPIIPAEEVAKGFFGLTTDKFVRKVSAGDIALPLVRMEASQKCAKGVHLNDLAAYLDERRAAAVKECQQLHGKGRFG</sequence>